<dbReference type="OrthoDB" id="5322539at2759"/>
<keyword evidence="3" id="KW-1185">Reference proteome</keyword>
<evidence type="ECO:0000313" key="3">
    <source>
        <dbReference type="Proteomes" id="UP000758155"/>
    </source>
</evidence>
<protein>
    <submittedName>
        <fullName evidence="2">Uncharacterized protein</fullName>
    </submittedName>
</protein>
<proteinExistence type="predicted"/>
<reference evidence="2" key="1">
    <citation type="submission" date="2019-04" db="EMBL/GenBank/DDBJ databases">
        <title>Sequencing of skin fungus with MAO and IRED activity.</title>
        <authorList>
            <person name="Marsaioli A.J."/>
            <person name="Bonatto J.M.C."/>
            <person name="Reis Junior O."/>
        </authorList>
    </citation>
    <scope>NUCLEOTIDE SEQUENCE</scope>
    <source>
        <strain evidence="2">28M1</strain>
    </source>
</reference>
<feature type="transmembrane region" description="Helical" evidence="1">
    <location>
        <begin position="67"/>
        <end position="89"/>
    </location>
</feature>
<name>A0A9P4WLP1_9PLEO</name>
<keyword evidence="1" id="KW-0812">Transmembrane</keyword>
<evidence type="ECO:0000313" key="2">
    <source>
        <dbReference type="EMBL" id="KAF3035696.1"/>
    </source>
</evidence>
<keyword evidence="1" id="KW-1133">Transmembrane helix</keyword>
<keyword evidence="1" id="KW-0472">Membrane</keyword>
<evidence type="ECO:0000256" key="1">
    <source>
        <dbReference type="SAM" id="Phobius"/>
    </source>
</evidence>
<dbReference type="AlphaFoldDB" id="A0A9P4WLP1"/>
<sequence length="164" mass="17725">MRELFELCRGAKILTISETLTRPLTGAISGHLELVMTEHPGTDKVHTTTLSILYKPAYVFKHPVRLIVAYAGALAVFLGFILAWLIALYQNGTSASTGFLQIMVSTHGDGFMNRLAKHNGLGGSLDAAKDLPKLKVRFGTVSNSDGRHAAFATVDKTEVLLRGS</sequence>
<gene>
    <name evidence="2" type="ORF">E8E12_006321</name>
</gene>
<dbReference type="Proteomes" id="UP000758155">
    <property type="component" value="Unassembled WGS sequence"/>
</dbReference>
<comment type="caution">
    <text evidence="2">The sequence shown here is derived from an EMBL/GenBank/DDBJ whole genome shotgun (WGS) entry which is preliminary data.</text>
</comment>
<accession>A0A9P4WLP1</accession>
<dbReference type="EMBL" id="SWKV01000056">
    <property type="protein sequence ID" value="KAF3035696.1"/>
    <property type="molecule type" value="Genomic_DNA"/>
</dbReference>
<organism evidence="2 3">
    <name type="scientific">Didymella heteroderae</name>
    <dbReference type="NCBI Taxonomy" id="1769908"/>
    <lineage>
        <taxon>Eukaryota</taxon>
        <taxon>Fungi</taxon>
        <taxon>Dikarya</taxon>
        <taxon>Ascomycota</taxon>
        <taxon>Pezizomycotina</taxon>
        <taxon>Dothideomycetes</taxon>
        <taxon>Pleosporomycetidae</taxon>
        <taxon>Pleosporales</taxon>
        <taxon>Pleosporineae</taxon>
        <taxon>Didymellaceae</taxon>
        <taxon>Didymella</taxon>
    </lineage>
</organism>